<protein>
    <submittedName>
        <fullName evidence="5">Gfo/Idh/MocA family oxidoreductase</fullName>
    </submittedName>
</protein>
<name>A0ABP6KP21_9ENTE</name>
<dbReference type="PANTHER" id="PTHR42840:SF3">
    <property type="entry name" value="BINDING ROSSMANN FOLD OXIDOREDUCTASE, PUTATIVE (AFU_ORTHOLOGUE AFUA_2G10240)-RELATED"/>
    <property type="match status" value="1"/>
</dbReference>
<dbReference type="Pfam" id="PF01408">
    <property type="entry name" value="GFO_IDH_MocA"/>
    <property type="match status" value="1"/>
</dbReference>
<dbReference type="InterPro" id="IPR055170">
    <property type="entry name" value="GFO_IDH_MocA-like_dom"/>
</dbReference>
<dbReference type="Proteomes" id="UP001501577">
    <property type="component" value="Unassembled WGS sequence"/>
</dbReference>
<comment type="similarity">
    <text evidence="1">Belongs to the Gfo/Idh/MocA family.</text>
</comment>
<feature type="domain" description="Gfo/Idh/MocA-like oxidoreductase N-terminal" evidence="3">
    <location>
        <begin position="5"/>
        <end position="119"/>
    </location>
</feature>
<keyword evidence="2" id="KW-0560">Oxidoreductase</keyword>
<evidence type="ECO:0000259" key="3">
    <source>
        <dbReference type="Pfam" id="PF01408"/>
    </source>
</evidence>
<dbReference type="Gene3D" id="3.30.360.10">
    <property type="entry name" value="Dihydrodipicolinate Reductase, domain 2"/>
    <property type="match status" value="1"/>
</dbReference>
<organism evidence="5 6">
    <name type="scientific">Tetragenococcus solitarius</name>
    <dbReference type="NCBI Taxonomy" id="71453"/>
    <lineage>
        <taxon>Bacteria</taxon>
        <taxon>Bacillati</taxon>
        <taxon>Bacillota</taxon>
        <taxon>Bacilli</taxon>
        <taxon>Lactobacillales</taxon>
        <taxon>Enterococcaceae</taxon>
        <taxon>Tetragenococcus</taxon>
    </lineage>
</organism>
<accession>A0ABP6KP21</accession>
<evidence type="ECO:0000259" key="4">
    <source>
        <dbReference type="Pfam" id="PF22725"/>
    </source>
</evidence>
<gene>
    <name evidence="5" type="ORF">GCM10019998_15130</name>
</gene>
<dbReference type="PANTHER" id="PTHR42840">
    <property type="entry name" value="NAD(P)-BINDING ROSSMANN-FOLD SUPERFAMILY PROTEIN-RELATED"/>
    <property type="match status" value="1"/>
</dbReference>
<feature type="domain" description="GFO/IDH/MocA-like oxidoreductase" evidence="4">
    <location>
        <begin position="134"/>
        <end position="259"/>
    </location>
</feature>
<evidence type="ECO:0000313" key="6">
    <source>
        <dbReference type="Proteomes" id="UP001501577"/>
    </source>
</evidence>
<sequence length="340" mass="38367">MKKKLRIGQIGLGRLGHYHARNTARSVPDAELIAVCDMDETKVKEVQEELDIPNGYTEFDDMLKNPDIDAVTVISSTSLHAEHVKMALDAGKHVFTEKPLGFTLEECKKAEKAVEAHPELKFMIGFMRRYDHSYQQAKEKIDNGDIGRIILVRSYTQDPIWNIEGAIAFGPQSGGQFVDMNIHDIDLIRWFTGGVEARNMWGIGGIYEFEEYKEWNDGDNVSSLVQFEDDTMAFMFAGRAAAHGTNVETEIIGTRGTLRIGSVGTDSLLEVMSEHGISRKNYTDFQLRWKDAYINEINEFVDCVLNDRQPGTTVYDGTKSLEIALRLRESFETGKMLPAK</sequence>
<dbReference type="RefSeq" id="WP_068709848.1">
    <property type="nucleotide sequence ID" value="NZ_BAAAXQ010000051.1"/>
</dbReference>
<reference evidence="6" key="1">
    <citation type="journal article" date="2019" name="Int. J. Syst. Evol. Microbiol.">
        <title>The Global Catalogue of Microorganisms (GCM) 10K type strain sequencing project: providing services to taxonomists for standard genome sequencing and annotation.</title>
        <authorList>
            <consortium name="The Broad Institute Genomics Platform"/>
            <consortium name="The Broad Institute Genome Sequencing Center for Infectious Disease"/>
            <person name="Wu L."/>
            <person name="Ma J."/>
        </authorList>
    </citation>
    <scope>NUCLEOTIDE SEQUENCE [LARGE SCALE GENOMIC DNA]</scope>
    <source>
        <strain evidence="6">JCM 8736</strain>
    </source>
</reference>
<keyword evidence="6" id="KW-1185">Reference proteome</keyword>
<dbReference type="InterPro" id="IPR000683">
    <property type="entry name" value="Gfo/Idh/MocA-like_OxRdtase_N"/>
</dbReference>
<dbReference type="EMBL" id="BAAAXQ010000051">
    <property type="protein sequence ID" value="GAA3019782.1"/>
    <property type="molecule type" value="Genomic_DNA"/>
</dbReference>
<dbReference type="SUPFAM" id="SSF55347">
    <property type="entry name" value="Glyceraldehyde-3-phosphate dehydrogenase-like, C-terminal domain"/>
    <property type="match status" value="1"/>
</dbReference>
<proteinExistence type="inferred from homology"/>
<evidence type="ECO:0000313" key="5">
    <source>
        <dbReference type="EMBL" id="GAA3019782.1"/>
    </source>
</evidence>
<evidence type="ECO:0000256" key="1">
    <source>
        <dbReference type="ARBA" id="ARBA00010928"/>
    </source>
</evidence>
<dbReference type="InterPro" id="IPR036291">
    <property type="entry name" value="NAD(P)-bd_dom_sf"/>
</dbReference>
<dbReference type="Pfam" id="PF22725">
    <property type="entry name" value="GFO_IDH_MocA_C3"/>
    <property type="match status" value="1"/>
</dbReference>
<dbReference type="SUPFAM" id="SSF51735">
    <property type="entry name" value="NAD(P)-binding Rossmann-fold domains"/>
    <property type="match status" value="1"/>
</dbReference>
<dbReference type="Gene3D" id="3.40.50.720">
    <property type="entry name" value="NAD(P)-binding Rossmann-like Domain"/>
    <property type="match status" value="1"/>
</dbReference>
<evidence type="ECO:0000256" key="2">
    <source>
        <dbReference type="ARBA" id="ARBA00023002"/>
    </source>
</evidence>
<comment type="caution">
    <text evidence="5">The sequence shown here is derived from an EMBL/GenBank/DDBJ whole genome shotgun (WGS) entry which is preliminary data.</text>
</comment>